<organism evidence="2 3">
    <name type="scientific">Ataeniobius toweri</name>
    <dbReference type="NCBI Taxonomy" id="208326"/>
    <lineage>
        <taxon>Eukaryota</taxon>
        <taxon>Metazoa</taxon>
        <taxon>Chordata</taxon>
        <taxon>Craniata</taxon>
        <taxon>Vertebrata</taxon>
        <taxon>Euteleostomi</taxon>
        <taxon>Actinopterygii</taxon>
        <taxon>Neopterygii</taxon>
        <taxon>Teleostei</taxon>
        <taxon>Neoteleostei</taxon>
        <taxon>Acanthomorphata</taxon>
        <taxon>Ovalentaria</taxon>
        <taxon>Atherinomorphae</taxon>
        <taxon>Cyprinodontiformes</taxon>
        <taxon>Goodeidae</taxon>
        <taxon>Ataeniobius</taxon>
    </lineage>
</organism>
<sequence length="110" mass="12029">MKLISFCNFLSILLSFAKCVPEAGLHKAGVCVRVWHLESVTVIYNVYQCSTPRTGLLSLLAALSPEAHVLTGGDGCISPMLTKHISHLMLSLHFGSVWAPHYEPKCGHLK</sequence>
<feature type="chain" id="PRO_5046552010" description="Secreted protein" evidence="1">
    <location>
        <begin position="20"/>
        <end position="110"/>
    </location>
</feature>
<keyword evidence="3" id="KW-1185">Reference proteome</keyword>
<evidence type="ECO:0008006" key="4">
    <source>
        <dbReference type="Google" id="ProtNLM"/>
    </source>
</evidence>
<keyword evidence="1" id="KW-0732">Signal</keyword>
<name>A0ABU7C3X6_9TELE</name>
<proteinExistence type="predicted"/>
<protein>
    <recommendedName>
        <fullName evidence="4">Secreted protein</fullName>
    </recommendedName>
</protein>
<dbReference type="Proteomes" id="UP001345963">
    <property type="component" value="Unassembled WGS sequence"/>
</dbReference>
<feature type="signal peptide" evidence="1">
    <location>
        <begin position="1"/>
        <end position="19"/>
    </location>
</feature>
<evidence type="ECO:0000256" key="1">
    <source>
        <dbReference type="SAM" id="SignalP"/>
    </source>
</evidence>
<comment type="caution">
    <text evidence="2">The sequence shown here is derived from an EMBL/GenBank/DDBJ whole genome shotgun (WGS) entry which is preliminary data.</text>
</comment>
<gene>
    <name evidence="2" type="ORF">ATANTOWER_026040</name>
</gene>
<accession>A0ABU7C3X6</accession>
<evidence type="ECO:0000313" key="3">
    <source>
        <dbReference type="Proteomes" id="UP001345963"/>
    </source>
</evidence>
<reference evidence="2 3" key="1">
    <citation type="submission" date="2021-07" db="EMBL/GenBank/DDBJ databases">
        <authorList>
            <person name="Palmer J.M."/>
        </authorList>
    </citation>
    <scope>NUCLEOTIDE SEQUENCE [LARGE SCALE GENOMIC DNA]</scope>
    <source>
        <strain evidence="2 3">AT_MEX2019</strain>
        <tissue evidence="2">Muscle</tissue>
    </source>
</reference>
<dbReference type="EMBL" id="JAHUTI010074951">
    <property type="protein sequence ID" value="MED6256435.1"/>
    <property type="molecule type" value="Genomic_DNA"/>
</dbReference>
<evidence type="ECO:0000313" key="2">
    <source>
        <dbReference type="EMBL" id="MED6256435.1"/>
    </source>
</evidence>